<organism evidence="2 3">
    <name type="scientific">Thelephora terrestris</name>
    <dbReference type="NCBI Taxonomy" id="56493"/>
    <lineage>
        <taxon>Eukaryota</taxon>
        <taxon>Fungi</taxon>
        <taxon>Dikarya</taxon>
        <taxon>Basidiomycota</taxon>
        <taxon>Agaricomycotina</taxon>
        <taxon>Agaricomycetes</taxon>
        <taxon>Thelephorales</taxon>
        <taxon>Thelephoraceae</taxon>
        <taxon>Thelephora</taxon>
    </lineage>
</organism>
<proteinExistence type="predicted"/>
<accession>A0A9P6HDH0</accession>
<dbReference type="AlphaFoldDB" id="A0A9P6HDH0"/>
<evidence type="ECO:0000313" key="3">
    <source>
        <dbReference type="Proteomes" id="UP000736335"/>
    </source>
</evidence>
<gene>
    <name evidence="2" type="ORF">BJ322DRAFT_1158528</name>
</gene>
<dbReference type="Proteomes" id="UP000736335">
    <property type="component" value="Unassembled WGS sequence"/>
</dbReference>
<protein>
    <submittedName>
        <fullName evidence="2">Uncharacterized protein</fullName>
    </submittedName>
</protein>
<sequence>MMKIAGYSGGIVAAHKSGGTPGVLRYQNQWATAPEDYSLRDEWRDQEQKRARVEIEKTGRVGDYLNAQGRLPCTKIGVVLVDGDDDPTRLNVEGEAEASSRVATGRRSDPITKLGLTEYAQISGGLEINTDGNREVQGRSGVQVIREGQKCEMDRLSSPNVSPVPPSVHNQSGGIVNQIRCRPSGGESSYQRQATEGRWGKGFDEGAGVWKEIGGGRQVLGDERRSVTPGERFWNRYTLEGGPKNDGEFVGRLEQIQKRINEAISNPDSEGWPPATKRL</sequence>
<keyword evidence="3" id="KW-1185">Reference proteome</keyword>
<reference evidence="2" key="2">
    <citation type="submission" date="2020-11" db="EMBL/GenBank/DDBJ databases">
        <authorList>
            <consortium name="DOE Joint Genome Institute"/>
            <person name="Kuo A."/>
            <person name="Miyauchi S."/>
            <person name="Kiss E."/>
            <person name="Drula E."/>
            <person name="Kohler A."/>
            <person name="Sanchez-Garcia M."/>
            <person name="Andreopoulos B."/>
            <person name="Barry K.W."/>
            <person name="Bonito G."/>
            <person name="Buee M."/>
            <person name="Carver A."/>
            <person name="Chen C."/>
            <person name="Cichocki N."/>
            <person name="Clum A."/>
            <person name="Culley D."/>
            <person name="Crous P.W."/>
            <person name="Fauchery L."/>
            <person name="Girlanda M."/>
            <person name="Hayes R."/>
            <person name="Keri Z."/>
            <person name="Labutti K."/>
            <person name="Lipzen A."/>
            <person name="Lombard V."/>
            <person name="Magnuson J."/>
            <person name="Maillard F."/>
            <person name="Morin E."/>
            <person name="Murat C."/>
            <person name="Nolan M."/>
            <person name="Ohm R."/>
            <person name="Pangilinan J."/>
            <person name="Pereira M."/>
            <person name="Perotto S."/>
            <person name="Peter M."/>
            <person name="Riley R."/>
            <person name="Sitrit Y."/>
            <person name="Stielow B."/>
            <person name="Szollosi G."/>
            <person name="Zifcakova L."/>
            <person name="Stursova M."/>
            <person name="Spatafora J.W."/>
            <person name="Tedersoo L."/>
            <person name="Vaario L.-M."/>
            <person name="Yamada A."/>
            <person name="Yan M."/>
            <person name="Wang P."/>
            <person name="Xu J."/>
            <person name="Bruns T."/>
            <person name="Baldrian P."/>
            <person name="Vilgalys R."/>
            <person name="Henrissat B."/>
            <person name="Grigoriev I.V."/>
            <person name="Hibbett D."/>
            <person name="Nagy L.G."/>
            <person name="Martin F.M."/>
        </authorList>
    </citation>
    <scope>NUCLEOTIDE SEQUENCE</scope>
    <source>
        <strain evidence="2">UH-Tt-Lm1</strain>
    </source>
</reference>
<evidence type="ECO:0000256" key="1">
    <source>
        <dbReference type="SAM" id="MobiDB-lite"/>
    </source>
</evidence>
<name>A0A9P6HDH0_9AGAM</name>
<feature type="region of interest" description="Disordered" evidence="1">
    <location>
        <begin position="154"/>
        <end position="174"/>
    </location>
</feature>
<reference evidence="2" key="1">
    <citation type="journal article" date="2020" name="Nat. Commun.">
        <title>Large-scale genome sequencing of mycorrhizal fungi provides insights into the early evolution of symbiotic traits.</title>
        <authorList>
            <person name="Miyauchi S."/>
            <person name="Kiss E."/>
            <person name="Kuo A."/>
            <person name="Drula E."/>
            <person name="Kohler A."/>
            <person name="Sanchez-Garcia M."/>
            <person name="Morin E."/>
            <person name="Andreopoulos B."/>
            <person name="Barry K.W."/>
            <person name="Bonito G."/>
            <person name="Buee M."/>
            <person name="Carver A."/>
            <person name="Chen C."/>
            <person name="Cichocki N."/>
            <person name="Clum A."/>
            <person name="Culley D."/>
            <person name="Crous P.W."/>
            <person name="Fauchery L."/>
            <person name="Girlanda M."/>
            <person name="Hayes R.D."/>
            <person name="Keri Z."/>
            <person name="LaButti K."/>
            <person name="Lipzen A."/>
            <person name="Lombard V."/>
            <person name="Magnuson J."/>
            <person name="Maillard F."/>
            <person name="Murat C."/>
            <person name="Nolan M."/>
            <person name="Ohm R.A."/>
            <person name="Pangilinan J."/>
            <person name="Pereira M.F."/>
            <person name="Perotto S."/>
            <person name="Peter M."/>
            <person name="Pfister S."/>
            <person name="Riley R."/>
            <person name="Sitrit Y."/>
            <person name="Stielow J.B."/>
            <person name="Szollosi G."/>
            <person name="Zifcakova L."/>
            <person name="Stursova M."/>
            <person name="Spatafora J.W."/>
            <person name="Tedersoo L."/>
            <person name="Vaario L.M."/>
            <person name="Yamada A."/>
            <person name="Yan M."/>
            <person name="Wang P."/>
            <person name="Xu J."/>
            <person name="Bruns T."/>
            <person name="Baldrian P."/>
            <person name="Vilgalys R."/>
            <person name="Dunand C."/>
            <person name="Henrissat B."/>
            <person name="Grigoriev I.V."/>
            <person name="Hibbett D."/>
            <person name="Nagy L.G."/>
            <person name="Martin F.M."/>
        </authorList>
    </citation>
    <scope>NUCLEOTIDE SEQUENCE</scope>
    <source>
        <strain evidence="2">UH-Tt-Lm1</strain>
    </source>
</reference>
<evidence type="ECO:0000313" key="2">
    <source>
        <dbReference type="EMBL" id="KAF9782936.1"/>
    </source>
</evidence>
<dbReference type="EMBL" id="WIUZ02000011">
    <property type="protein sequence ID" value="KAF9782936.1"/>
    <property type="molecule type" value="Genomic_DNA"/>
</dbReference>
<comment type="caution">
    <text evidence="2">The sequence shown here is derived from an EMBL/GenBank/DDBJ whole genome shotgun (WGS) entry which is preliminary data.</text>
</comment>